<evidence type="ECO:0000259" key="3">
    <source>
        <dbReference type="PROSITE" id="PS50885"/>
    </source>
</evidence>
<dbReference type="SUPFAM" id="SSF141868">
    <property type="entry name" value="EAL domain-like"/>
    <property type="match status" value="1"/>
</dbReference>
<comment type="caution">
    <text evidence="5">The sequence shown here is derived from an EMBL/GenBank/DDBJ whole genome shotgun (WGS) entry which is preliminary data.</text>
</comment>
<dbReference type="InterPro" id="IPR043128">
    <property type="entry name" value="Rev_trsase/Diguanyl_cyclase"/>
</dbReference>
<dbReference type="PROSITE" id="PS50883">
    <property type="entry name" value="EAL"/>
    <property type="match status" value="1"/>
</dbReference>
<proteinExistence type="predicted"/>
<dbReference type="InterPro" id="IPR000160">
    <property type="entry name" value="GGDEF_dom"/>
</dbReference>
<dbReference type="PROSITE" id="PS50885">
    <property type="entry name" value="HAMP"/>
    <property type="match status" value="1"/>
</dbReference>
<dbReference type="PANTHER" id="PTHR44757:SF2">
    <property type="entry name" value="BIOFILM ARCHITECTURE MAINTENANCE PROTEIN MBAA"/>
    <property type="match status" value="1"/>
</dbReference>
<dbReference type="PROSITE" id="PS50887">
    <property type="entry name" value="GGDEF"/>
    <property type="match status" value="1"/>
</dbReference>
<feature type="domain" description="EAL" evidence="2">
    <location>
        <begin position="420"/>
        <end position="676"/>
    </location>
</feature>
<dbReference type="InterPro" id="IPR035919">
    <property type="entry name" value="EAL_sf"/>
</dbReference>
<dbReference type="NCBIfam" id="TIGR00254">
    <property type="entry name" value="GGDEF"/>
    <property type="match status" value="1"/>
</dbReference>
<evidence type="ECO:0000256" key="1">
    <source>
        <dbReference type="SAM" id="Phobius"/>
    </source>
</evidence>
<evidence type="ECO:0000259" key="4">
    <source>
        <dbReference type="PROSITE" id="PS50887"/>
    </source>
</evidence>
<dbReference type="Gene3D" id="3.20.20.450">
    <property type="entry name" value="EAL domain"/>
    <property type="match status" value="1"/>
</dbReference>
<feature type="domain" description="GGDEF" evidence="4">
    <location>
        <begin position="278"/>
        <end position="411"/>
    </location>
</feature>
<organism evidence="5 6">
    <name type="scientific">Psychromonas arctica</name>
    <dbReference type="NCBI Taxonomy" id="168275"/>
    <lineage>
        <taxon>Bacteria</taxon>
        <taxon>Pseudomonadati</taxon>
        <taxon>Pseudomonadota</taxon>
        <taxon>Gammaproteobacteria</taxon>
        <taxon>Alteromonadales</taxon>
        <taxon>Psychromonadaceae</taxon>
        <taxon>Psychromonas</taxon>
    </lineage>
</organism>
<dbReference type="Gene3D" id="3.30.70.270">
    <property type="match status" value="1"/>
</dbReference>
<dbReference type="Gene3D" id="6.10.340.10">
    <property type="match status" value="1"/>
</dbReference>
<dbReference type="CDD" id="cd01949">
    <property type="entry name" value="GGDEF"/>
    <property type="match status" value="1"/>
</dbReference>
<dbReference type="Proteomes" id="UP001366060">
    <property type="component" value="Unassembled WGS sequence"/>
</dbReference>
<dbReference type="SMART" id="SM00267">
    <property type="entry name" value="GGDEF"/>
    <property type="match status" value="1"/>
</dbReference>
<evidence type="ECO:0000259" key="2">
    <source>
        <dbReference type="PROSITE" id="PS50883"/>
    </source>
</evidence>
<dbReference type="Pfam" id="PF00990">
    <property type="entry name" value="GGDEF"/>
    <property type="match status" value="1"/>
</dbReference>
<dbReference type="InterPro" id="IPR001633">
    <property type="entry name" value="EAL_dom"/>
</dbReference>
<protein>
    <submittedName>
        <fullName evidence="5">EAL domain-containing protein</fullName>
    </submittedName>
</protein>
<keyword evidence="1" id="KW-0812">Transmembrane</keyword>
<dbReference type="Pfam" id="PF17152">
    <property type="entry name" value="CHASE8"/>
    <property type="match status" value="1"/>
</dbReference>
<evidence type="ECO:0000313" key="6">
    <source>
        <dbReference type="Proteomes" id="UP001366060"/>
    </source>
</evidence>
<keyword evidence="6" id="KW-1185">Reference proteome</keyword>
<accession>A0ABU9HER7</accession>
<gene>
    <name evidence="5" type="ORF">V6255_14735</name>
</gene>
<feature type="transmembrane region" description="Helical" evidence="1">
    <location>
        <begin position="146"/>
        <end position="171"/>
    </location>
</feature>
<name>A0ABU9HER7_9GAMM</name>
<dbReference type="SUPFAM" id="SSF55073">
    <property type="entry name" value="Nucleotide cyclase"/>
    <property type="match status" value="1"/>
</dbReference>
<sequence>MTVRRTLFGSLNAKLLMILMVVALFSTITIAVIFTIYELNAVTKAEQSRLNSIANILAPNLTATLIFQDEVSAKEQIKPLLEQSNIVSARVEDTSGKVFVGIFSQKNNDVKIFTNLMIVKIPLTMKGVDYGTLTIKADYSLIEQSLMFFSVFLLGILVLILILSFILSLFLRKNLIYPLTHLATVAEHVTKTNNYNLRSKVLSTDEVGNLASCFNLMLETIEQRDHSLEEKVLQRTNALKVANSQLTTQAFSDPLSGLPNRRFILDKLSDLINHASEMNFAILGLDLDGFKEINDTMGHDYGDLLLIDVSRCIADALPESAILARLGGDEFIILVENFSNKATINQIAIDIHHRLAGGFSIKNKHVYVTVSIGIATYPDDGNTVENIVKYADLAMYKSKETGRNCHHFFNAIMLDDVLKKRELIDDLRSSIVNNEFELYYQPIIDLSTNKIRKAEALIRWHHPVRGMVPPLEFISVAEEVGLIVEIGEWVARTAAQDLADLKKLGADEHFQISVNVSPIQFKDGGQWMSHWFEYVAGLGLSHDAIIVEITENLLMESEESVRSQLTKLKKQGVPIAIDDFGVGYSSLSYLQKMDVDILKIDKSFVDDLETESNSRDLCQIMIMLAQHLSIQVIAEGIENEEQRMILANLGCQFGQGYLFSKPLPLTLFKQKYFDDSVLSD</sequence>
<dbReference type="CDD" id="cd06225">
    <property type="entry name" value="HAMP"/>
    <property type="match status" value="1"/>
</dbReference>
<dbReference type="RefSeq" id="WP_341628852.1">
    <property type="nucleotide sequence ID" value="NZ_JBAKBA010000041.1"/>
</dbReference>
<feature type="domain" description="HAMP" evidence="3">
    <location>
        <begin position="173"/>
        <end position="226"/>
    </location>
</feature>
<dbReference type="SMART" id="SM00052">
    <property type="entry name" value="EAL"/>
    <property type="match status" value="1"/>
</dbReference>
<dbReference type="InterPro" id="IPR033417">
    <property type="entry name" value="CHASE8"/>
</dbReference>
<dbReference type="SMART" id="SM00304">
    <property type="entry name" value="HAMP"/>
    <property type="match status" value="1"/>
</dbReference>
<dbReference type="InterPro" id="IPR003660">
    <property type="entry name" value="HAMP_dom"/>
</dbReference>
<evidence type="ECO:0000313" key="5">
    <source>
        <dbReference type="EMBL" id="MEL0660393.1"/>
    </source>
</evidence>
<dbReference type="InterPro" id="IPR029787">
    <property type="entry name" value="Nucleotide_cyclase"/>
</dbReference>
<dbReference type="EMBL" id="JBAKBA010000041">
    <property type="protein sequence ID" value="MEL0660393.1"/>
    <property type="molecule type" value="Genomic_DNA"/>
</dbReference>
<dbReference type="InterPro" id="IPR052155">
    <property type="entry name" value="Biofilm_reg_signaling"/>
</dbReference>
<feature type="transmembrane region" description="Helical" evidence="1">
    <location>
        <begin position="15"/>
        <end position="39"/>
    </location>
</feature>
<dbReference type="PANTHER" id="PTHR44757">
    <property type="entry name" value="DIGUANYLATE CYCLASE DGCP"/>
    <property type="match status" value="1"/>
</dbReference>
<dbReference type="CDD" id="cd01948">
    <property type="entry name" value="EAL"/>
    <property type="match status" value="1"/>
</dbReference>
<reference evidence="5 6" key="1">
    <citation type="submission" date="2024-02" db="EMBL/GenBank/DDBJ databases">
        <title>Bacteria isolated from the canopy kelp, Nereocystis luetkeana.</title>
        <authorList>
            <person name="Pfister C.A."/>
            <person name="Younker I.T."/>
            <person name="Light S.H."/>
        </authorList>
    </citation>
    <scope>NUCLEOTIDE SEQUENCE [LARGE SCALE GENOMIC DNA]</scope>
    <source>
        <strain evidence="5 6">TI.2.07</strain>
    </source>
</reference>
<keyword evidence="1" id="KW-0472">Membrane</keyword>
<dbReference type="Pfam" id="PF00563">
    <property type="entry name" value="EAL"/>
    <property type="match status" value="1"/>
</dbReference>
<keyword evidence="1" id="KW-1133">Transmembrane helix</keyword>